<dbReference type="GeneID" id="36513108"/>
<dbReference type="PROSITE" id="PS00018">
    <property type="entry name" value="EF_HAND_1"/>
    <property type="match status" value="1"/>
</dbReference>
<evidence type="ECO:0000313" key="4">
    <source>
        <dbReference type="Proteomes" id="UP000244727"/>
    </source>
</evidence>
<dbReference type="EMBL" id="CP028858">
    <property type="protein sequence ID" value="AWB28251.1"/>
    <property type="molecule type" value="Genomic_DNA"/>
</dbReference>
<dbReference type="PANTHER" id="PTHR37461:SF1">
    <property type="entry name" value="ANTI-SIGMA-K FACTOR RSKA"/>
    <property type="match status" value="1"/>
</dbReference>
<dbReference type="GO" id="GO:0005886">
    <property type="term" value="C:plasma membrane"/>
    <property type="evidence" value="ECO:0007669"/>
    <property type="project" value="InterPro"/>
</dbReference>
<dbReference type="InterPro" id="IPR006311">
    <property type="entry name" value="TAT_signal"/>
</dbReference>
<feature type="domain" description="Anti-sigma K factor RskA C-terminal" evidence="2">
    <location>
        <begin position="28"/>
        <end position="120"/>
    </location>
</feature>
<keyword evidence="4" id="KW-1185">Reference proteome</keyword>
<organism evidence="3 4">
    <name type="scientific">Halococcoides cellulosivorans</name>
    <dbReference type="NCBI Taxonomy" id="1679096"/>
    <lineage>
        <taxon>Archaea</taxon>
        <taxon>Methanobacteriati</taxon>
        <taxon>Methanobacteriota</taxon>
        <taxon>Stenosarchaea group</taxon>
        <taxon>Halobacteria</taxon>
        <taxon>Halobacteriales</taxon>
        <taxon>Haloarculaceae</taxon>
        <taxon>Halococcoides</taxon>
    </lineage>
</organism>
<protein>
    <recommendedName>
        <fullName evidence="2">Anti-sigma K factor RskA C-terminal domain-containing protein</fullName>
    </recommendedName>
</protein>
<dbReference type="GO" id="GO:0016989">
    <property type="term" value="F:sigma factor antagonist activity"/>
    <property type="evidence" value="ECO:0007669"/>
    <property type="project" value="TreeGrafter"/>
</dbReference>
<evidence type="ECO:0000313" key="3">
    <source>
        <dbReference type="EMBL" id="AWB28251.1"/>
    </source>
</evidence>
<dbReference type="Pfam" id="PF10099">
    <property type="entry name" value="RskA_C"/>
    <property type="match status" value="3"/>
</dbReference>
<accession>A0A2R4X373</accession>
<feature type="domain" description="Anti-sigma K factor RskA C-terminal" evidence="2">
    <location>
        <begin position="309"/>
        <end position="392"/>
    </location>
</feature>
<gene>
    <name evidence="3" type="ORF">HARCEL1_11335</name>
</gene>
<dbReference type="Proteomes" id="UP000244727">
    <property type="component" value="Chromosome"/>
</dbReference>
<evidence type="ECO:0000259" key="2">
    <source>
        <dbReference type="Pfam" id="PF10099"/>
    </source>
</evidence>
<dbReference type="RefSeq" id="WP_108383629.1">
    <property type="nucleotide sequence ID" value="NZ_CP028858.1"/>
</dbReference>
<proteinExistence type="predicted"/>
<dbReference type="AlphaFoldDB" id="A0A2R4X373"/>
<dbReference type="GO" id="GO:0000272">
    <property type="term" value="P:polysaccharide catabolic process"/>
    <property type="evidence" value="ECO:0007669"/>
    <property type="project" value="InterPro"/>
</dbReference>
<dbReference type="PROSITE" id="PS51318">
    <property type="entry name" value="TAT"/>
    <property type="match status" value="1"/>
</dbReference>
<feature type="domain" description="Anti-sigma K factor RskA C-terminal" evidence="2">
    <location>
        <begin position="564"/>
        <end position="662"/>
    </location>
</feature>
<evidence type="ECO:0000256" key="1">
    <source>
        <dbReference type="SAM" id="MobiDB-lite"/>
    </source>
</evidence>
<name>A0A2R4X373_9EURY</name>
<dbReference type="InterPro" id="IPR018247">
    <property type="entry name" value="EF_Hand_1_Ca_BS"/>
</dbReference>
<dbReference type="KEGG" id="harc:HARCEL1_11335"/>
<dbReference type="SUPFAM" id="SSF63446">
    <property type="entry name" value="Type I dockerin domain"/>
    <property type="match status" value="1"/>
</dbReference>
<reference evidence="3 4" key="1">
    <citation type="submission" date="2018-04" db="EMBL/GenBank/DDBJ databases">
        <title>Halococcoides cellulosivorans gen. nov., sp. nov., an extremely halophilic cellulose-utilizing haloarchaeon from hypersaline lakes.</title>
        <authorList>
            <person name="Sorokin D.Y."/>
            <person name="Toshchakov S.V."/>
            <person name="Samarov N.I."/>
            <person name="Korzhenkov A."/>
            <person name="Kublanov I.V."/>
        </authorList>
    </citation>
    <scope>NUCLEOTIDE SEQUENCE [LARGE SCALE GENOMIC DNA]</scope>
    <source>
        <strain evidence="3 4">HArcel1</strain>
    </source>
</reference>
<dbReference type="GO" id="GO:0006417">
    <property type="term" value="P:regulation of translation"/>
    <property type="evidence" value="ECO:0007669"/>
    <property type="project" value="TreeGrafter"/>
</dbReference>
<dbReference type="InterPro" id="IPR018764">
    <property type="entry name" value="RskA_C"/>
</dbReference>
<dbReference type="InterPro" id="IPR051474">
    <property type="entry name" value="Anti-sigma-K/W_factor"/>
</dbReference>
<dbReference type="PANTHER" id="PTHR37461">
    <property type="entry name" value="ANTI-SIGMA-K FACTOR RSKA"/>
    <property type="match status" value="1"/>
</dbReference>
<sequence>MTEPHTADDDAQRRRTTRRGFLGSAGALVATAGLGGTAVTASAATGAMNAVAYDLSMLPALDQGHYEGWAIFDGGSEKLSTGTFSAGEEYVFEVDRDLSEAEKIVVTIEPDEDPSPDPSGVVVLAGSLSDGTADLSFPVSFEDASGSYILATPTNGGDSNERSGIWFLDPSGPSASLDLPDLSGANWTYEGWVVHGGMPLSTGRFDHPAMADDAAPYSGDQDGPPFPGEDFLQNAPSEMAFPTDLADGSSKAVISVEPDIDGTDPTGPAPFQVKPLAGPIPGDATDHTSYDLDVPDPKAPSGMATLYEDAAAARGTSDGMNAVAYDLSMLPELDQGHYEGWAIFDGGATKLSTGTFSKGEEYVFEVDRDLSEAEKIVVTIEPDEDPSPDPSGVVVLAGSLSDGTADLSFPVSFEDASGSYILATPTNGGDSNERSGIWFLDPSGPSASLDLPDLSEANWTYEGWVVHGGMPLSTGRFDHPAMADDSAPYSGDQDGPPFPGEDFLWGAPEGLEFPTDLADGSSKAVISVEPDIDGTDPTGPAPFQVKPLAAPIPGDATDHTSYDLNAPDPKTPDGTATLYADAAAARAPETSTLSLDLSMLPELSEGHYEGWAIFDGGSEKLSTGTFSAAGSTVFEVDRDLSAAEKIVVTIEPSDDPSPDPSGVVVLAGALEDGIADLSFPVNFEDASGSYILATPTNGGDSNERSGIWFLDPAGGPSASLDLPDLSEANWTYEGWVVHGGMPLSTGRFDHPAMADDAAPYSGDQGAPPFPGEDFLQNAPDGLEFPTDLADGSSKAVISVEPDIDGTDPTGPAPFQVKPLAGPIPGDATDHTSYELGVPDPKTPSGTARVRTGDLDPVADTVPQDIDGDGLHEDLNGNGRLDFVDVNTFYQHSDEAVLSDHETAYDFSEDGTVDMQDVMALFEMV</sequence>
<feature type="region of interest" description="Disordered" evidence="1">
    <location>
        <begin position="836"/>
        <end position="855"/>
    </location>
</feature>
<dbReference type="InterPro" id="IPR036439">
    <property type="entry name" value="Dockerin_dom_sf"/>
</dbReference>